<dbReference type="SUPFAM" id="SSF53335">
    <property type="entry name" value="S-adenosyl-L-methionine-dependent methyltransferases"/>
    <property type="match status" value="1"/>
</dbReference>
<dbReference type="Pfam" id="PF03602">
    <property type="entry name" value="Cons_hypoth95"/>
    <property type="match status" value="1"/>
</dbReference>
<gene>
    <name evidence="9" type="ORF">SAMN02583745_00823</name>
</gene>
<evidence type="ECO:0000256" key="7">
    <source>
        <dbReference type="ARBA" id="ARBA00048326"/>
    </source>
</evidence>
<sequence length="202" mass="22722">MIKNNTNVKTGKQSSKKNEVGQIRVIGGKWRGRKLPVVSEEGLRPTGDRMKETLFNWLMHDLTDANCLDLFAGSGALGFEAASRYAGSVTFIEKSKIAAITIKENIAKLSANNLIIFQMDALEYLNQKPSKPFDIIFIDPPFRKGLLGEVLIKLTAHSFAQKGSRIYIETEREAIIEDIPNDWFLIKEKNTGQVCHRLFEHG</sequence>
<evidence type="ECO:0000256" key="5">
    <source>
        <dbReference type="ARBA" id="ARBA00022603"/>
    </source>
</evidence>
<evidence type="ECO:0000256" key="3">
    <source>
        <dbReference type="ARBA" id="ARBA00012141"/>
    </source>
</evidence>
<organism evidence="9 10">
    <name type="scientific">Thorsellia anophelis DSM 18579</name>
    <dbReference type="NCBI Taxonomy" id="1123402"/>
    <lineage>
        <taxon>Bacteria</taxon>
        <taxon>Pseudomonadati</taxon>
        <taxon>Pseudomonadota</taxon>
        <taxon>Gammaproteobacteria</taxon>
        <taxon>Enterobacterales</taxon>
        <taxon>Thorselliaceae</taxon>
        <taxon>Thorsellia</taxon>
    </lineage>
</organism>
<reference evidence="10" key="1">
    <citation type="submission" date="2016-10" db="EMBL/GenBank/DDBJ databases">
        <authorList>
            <person name="Varghese N."/>
            <person name="Submissions S."/>
        </authorList>
    </citation>
    <scope>NUCLEOTIDE SEQUENCE [LARGE SCALE GENOMIC DNA]</scope>
    <source>
        <strain evidence="10">DSM 18579</strain>
    </source>
</reference>
<name>A0A1I0A7J1_9GAMM</name>
<evidence type="ECO:0000313" key="9">
    <source>
        <dbReference type="EMBL" id="SES90138.1"/>
    </source>
</evidence>
<dbReference type="InterPro" id="IPR029063">
    <property type="entry name" value="SAM-dependent_MTases_sf"/>
</dbReference>
<dbReference type="Gene3D" id="3.40.50.150">
    <property type="entry name" value="Vaccinia Virus protein VP39"/>
    <property type="match status" value="1"/>
</dbReference>
<dbReference type="AlphaFoldDB" id="A0A1I0A7J1"/>
<keyword evidence="8" id="KW-0949">S-adenosyl-L-methionine</keyword>
<dbReference type="PIRSF" id="PIRSF004553">
    <property type="entry name" value="CHP00095"/>
    <property type="match status" value="1"/>
</dbReference>
<dbReference type="EMBL" id="FOHV01000005">
    <property type="protein sequence ID" value="SES90138.1"/>
    <property type="molecule type" value="Genomic_DNA"/>
</dbReference>
<evidence type="ECO:0000313" key="10">
    <source>
        <dbReference type="Proteomes" id="UP000242642"/>
    </source>
</evidence>
<accession>A0A1I0A7J1</accession>
<keyword evidence="8" id="KW-0698">rRNA processing</keyword>
<dbReference type="OrthoDB" id="9803017at2"/>
<dbReference type="GO" id="GO:0052913">
    <property type="term" value="F:16S rRNA (guanine(966)-N(2))-methyltransferase activity"/>
    <property type="evidence" value="ECO:0007669"/>
    <property type="project" value="UniProtKB-EC"/>
</dbReference>
<evidence type="ECO:0000256" key="6">
    <source>
        <dbReference type="ARBA" id="ARBA00022679"/>
    </source>
</evidence>
<evidence type="ECO:0000256" key="4">
    <source>
        <dbReference type="ARBA" id="ARBA00013682"/>
    </source>
</evidence>
<evidence type="ECO:0000256" key="8">
    <source>
        <dbReference type="PIRNR" id="PIRNR004553"/>
    </source>
</evidence>
<dbReference type="CDD" id="cd02440">
    <property type="entry name" value="AdoMet_MTases"/>
    <property type="match status" value="1"/>
</dbReference>
<dbReference type="EC" id="2.1.1.171" evidence="3 8"/>
<protein>
    <recommendedName>
        <fullName evidence="4 8">Ribosomal RNA small subunit methyltransferase D</fullName>
        <ecNumber evidence="3 8">2.1.1.171</ecNumber>
    </recommendedName>
</protein>
<evidence type="ECO:0000256" key="2">
    <source>
        <dbReference type="ARBA" id="ARBA00005269"/>
    </source>
</evidence>
<dbReference type="NCBIfam" id="TIGR00095">
    <property type="entry name" value="16S rRNA (guanine(966)-N(2))-methyltransferase RsmD"/>
    <property type="match status" value="1"/>
</dbReference>
<dbReference type="PANTHER" id="PTHR43542:SF1">
    <property type="entry name" value="METHYLTRANSFERASE"/>
    <property type="match status" value="1"/>
</dbReference>
<proteinExistence type="inferred from homology"/>
<evidence type="ECO:0000256" key="1">
    <source>
        <dbReference type="ARBA" id="ARBA00002649"/>
    </source>
</evidence>
<dbReference type="PANTHER" id="PTHR43542">
    <property type="entry name" value="METHYLTRANSFERASE"/>
    <property type="match status" value="1"/>
</dbReference>
<comment type="catalytic activity">
    <reaction evidence="7 8">
        <text>guanosine(966) in 16S rRNA + S-adenosyl-L-methionine = N(2)-methylguanosine(966) in 16S rRNA + S-adenosyl-L-homocysteine + H(+)</text>
        <dbReference type="Rhea" id="RHEA:23548"/>
        <dbReference type="Rhea" id="RHEA-COMP:10211"/>
        <dbReference type="Rhea" id="RHEA-COMP:10212"/>
        <dbReference type="ChEBI" id="CHEBI:15378"/>
        <dbReference type="ChEBI" id="CHEBI:57856"/>
        <dbReference type="ChEBI" id="CHEBI:59789"/>
        <dbReference type="ChEBI" id="CHEBI:74269"/>
        <dbReference type="ChEBI" id="CHEBI:74481"/>
        <dbReference type="EC" id="2.1.1.171"/>
    </reaction>
</comment>
<dbReference type="Proteomes" id="UP000242642">
    <property type="component" value="Unassembled WGS sequence"/>
</dbReference>
<dbReference type="GO" id="GO:0003676">
    <property type="term" value="F:nucleic acid binding"/>
    <property type="evidence" value="ECO:0007669"/>
    <property type="project" value="InterPro"/>
</dbReference>
<dbReference type="InterPro" id="IPR002052">
    <property type="entry name" value="DNA_methylase_N6_adenine_CS"/>
</dbReference>
<comment type="similarity">
    <text evidence="2 8">Belongs to the methyltransferase superfamily. RsmD family.</text>
</comment>
<dbReference type="RefSeq" id="WP_093318029.1">
    <property type="nucleotide sequence ID" value="NZ_FOHV01000005.1"/>
</dbReference>
<keyword evidence="6 8" id="KW-0808">Transferase</keyword>
<dbReference type="InterPro" id="IPR004398">
    <property type="entry name" value="RNA_MeTrfase_RsmD"/>
</dbReference>
<comment type="function">
    <text evidence="1 8">Specifically methylates the guanine in position 966 of 16S rRNA in the assembled 30S particle.</text>
</comment>
<dbReference type="PROSITE" id="PS00092">
    <property type="entry name" value="N6_MTASE"/>
    <property type="match status" value="1"/>
</dbReference>
<dbReference type="STRING" id="1123402.SAMN02583745_00823"/>
<keyword evidence="10" id="KW-1185">Reference proteome</keyword>
<keyword evidence="5 8" id="KW-0489">Methyltransferase</keyword>